<dbReference type="PANTHER" id="PTHR47156">
    <property type="entry name" value="PROTEIN CBG20824"/>
    <property type="match status" value="1"/>
</dbReference>
<protein>
    <recommendedName>
        <fullName evidence="4">RING-type domain-containing protein</fullName>
    </recommendedName>
</protein>
<dbReference type="SUPFAM" id="SSF57850">
    <property type="entry name" value="RING/U-box"/>
    <property type="match status" value="1"/>
</dbReference>
<dbReference type="Gene3D" id="3.30.40.10">
    <property type="entry name" value="Zinc/RING finger domain, C3HC4 (zinc finger)"/>
    <property type="match status" value="1"/>
</dbReference>
<name>A0AAV5URG9_9BILA</name>
<evidence type="ECO:0000313" key="6">
    <source>
        <dbReference type="Proteomes" id="UP001432322"/>
    </source>
</evidence>
<evidence type="ECO:0000313" key="5">
    <source>
        <dbReference type="EMBL" id="GMT09066.1"/>
    </source>
</evidence>
<gene>
    <name evidence="5" type="ORF">PFISCL1PPCAC_363</name>
</gene>
<comment type="caution">
    <text evidence="5">The sequence shown here is derived from an EMBL/GenBank/DDBJ whole genome shotgun (WGS) entry which is preliminary data.</text>
</comment>
<organism evidence="5 6">
    <name type="scientific">Pristionchus fissidentatus</name>
    <dbReference type="NCBI Taxonomy" id="1538716"/>
    <lineage>
        <taxon>Eukaryota</taxon>
        <taxon>Metazoa</taxon>
        <taxon>Ecdysozoa</taxon>
        <taxon>Nematoda</taxon>
        <taxon>Chromadorea</taxon>
        <taxon>Rhabditida</taxon>
        <taxon>Rhabditina</taxon>
        <taxon>Diplogasteromorpha</taxon>
        <taxon>Diplogasteroidea</taxon>
        <taxon>Neodiplogasteridae</taxon>
        <taxon>Pristionchus</taxon>
    </lineage>
</organism>
<feature type="non-terminal residue" evidence="5">
    <location>
        <position position="1"/>
    </location>
</feature>
<sequence>DSFTWEISNRSSCDVCLEPYDASLVIPRVLSCGHSRCEQCIVKCITRGNVFKCVCQKETVVRDVKTLPVNRSLIDISDFMGGIALSLKPVDACTECKTAVDHKWLAVCKTEGCDKYRKLICLSCAMKQHGKHDYVLYEYIMDDIRGECREKLLQLESAAAARCDRVLQLASEIAERTRQIRT</sequence>
<keyword evidence="6" id="KW-1185">Reference proteome</keyword>
<feature type="domain" description="RING-type" evidence="4">
    <location>
        <begin position="13"/>
        <end position="53"/>
    </location>
</feature>
<dbReference type="InterPro" id="IPR013083">
    <property type="entry name" value="Znf_RING/FYVE/PHD"/>
</dbReference>
<keyword evidence="2" id="KW-0862">Zinc</keyword>
<dbReference type="PROSITE" id="PS50089">
    <property type="entry name" value="ZF_RING_2"/>
    <property type="match status" value="1"/>
</dbReference>
<evidence type="ECO:0000256" key="3">
    <source>
        <dbReference type="PROSITE-ProRule" id="PRU00175"/>
    </source>
</evidence>
<dbReference type="EMBL" id="BTSY01000001">
    <property type="protein sequence ID" value="GMT09066.1"/>
    <property type="molecule type" value="Genomic_DNA"/>
</dbReference>
<evidence type="ECO:0000256" key="2">
    <source>
        <dbReference type="ARBA" id="ARBA00022833"/>
    </source>
</evidence>
<dbReference type="InterPro" id="IPR001841">
    <property type="entry name" value="Znf_RING"/>
</dbReference>
<proteinExistence type="predicted"/>
<evidence type="ECO:0000259" key="4">
    <source>
        <dbReference type="PROSITE" id="PS50089"/>
    </source>
</evidence>
<keyword evidence="1 3" id="KW-0863">Zinc-finger</keyword>
<accession>A0AAV5URG9</accession>
<evidence type="ECO:0000256" key="1">
    <source>
        <dbReference type="ARBA" id="ARBA00022771"/>
    </source>
</evidence>
<keyword evidence="1 3" id="KW-0479">Metal-binding</keyword>
<dbReference type="AlphaFoldDB" id="A0AAV5URG9"/>
<dbReference type="Proteomes" id="UP001432322">
    <property type="component" value="Unassembled WGS sequence"/>
</dbReference>
<dbReference type="GO" id="GO:0008270">
    <property type="term" value="F:zinc ion binding"/>
    <property type="evidence" value="ECO:0007669"/>
    <property type="project" value="UniProtKB-KW"/>
</dbReference>
<reference evidence="5" key="1">
    <citation type="submission" date="2023-10" db="EMBL/GenBank/DDBJ databases">
        <title>Genome assembly of Pristionchus species.</title>
        <authorList>
            <person name="Yoshida K."/>
            <person name="Sommer R.J."/>
        </authorList>
    </citation>
    <scope>NUCLEOTIDE SEQUENCE</scope>
    <source>
        <strain evidence="5">RS5133</strain>
    </source>
</reference>
<dbReference type="InterPro" id="IPR052667">
    <property type="entry name" value="E3_ubiquitin-ligase_RING"/>
</dbReference>
<dbReference type="PANTHER" id="PTHR47156:SF10">
    <property type="entry name" value="E3 UBIQUITIN-PROTEIN LIGASE TRIM-21-RELATED"/>
    <property type="match status" value="1"/>
</dbReference>
<feature type="non-terminal residue" evidence="5">
    <location>
        <position position="182"/>
    </location>
</feature>